<dbReference type="Gene3D" id="3.40.50.1820">
    <property type="entry name" value="alpha/beta hydrolase"/>
    <property type="match status" value="1"/>
</dbReference>
<feature type="domain" description="AB hydrolase-1" evidence="1">
    <location>
        <begin position="34"/>
        <end position="250"/>
    </location>
</feature>
<dbReference type="SUPFAM" id="SSF53474">
    <property type="entry name" value="alpha/beta-Hydrolases"/>
    <property type="match status" value="1"/>
</dbReference>
<dbReference type="Pfam" id="PF12697">
    <property type="entry name" value="Abhydrolase_6"/>
    <property type="match status" value="1"/>
</dbReference>
<proteinExistence type="predicted"/>
<dbReference type="RefSeq" id="WP_092213983.1">
    <property type="nucleotide sequence ID" value="NZ_FMUX01000020.1"/>
</dbReference>
<accession>A0A1G5IKN6</accession>
<gene>
    <name evidence="2" type="ORF">SAMN05216233_12097</name>
</gene>
<dbReference type="PANTHER" id="PTHR43689">
    <property type="entry name" value="HYDROLASE"/>
    <property type="match status" value="1"/>
</dbReference>
<dbReference type="EMBL" id="FMUX01000020">
    <property type="protein sequence ID" value="SCY76612.1"/>
    <property type="molecule type" value="Genomic_DNA"/>
</dbReference>
<dbReference type="STRING" id="419481.SAMN05216233_12097"/>
<dbReference type="Proteomes" id="UP000198870">
    <property type="component" value="Unassembled WGS sequence"/>
</dbReference>
<evidence type="ECO:0000313" key="2">
    <source>
        <dbReference type="EMBL" id="SCY76612.1"/>
    </source>
</evidence>
<organism evidence="2 3">
    <name type="scientific">Desulfoluna spongiiphila</name>
    <dbReference type="NCBI Taxonomy" id="419481"/>
    <lineage>
        <taxon>Bacteria</taxon>
        <taxon>Pseudomonadati</taxon>
        <taxon>Thermodesulfobacteriota</taxon>
        <taxon>Desulfobacteria</taxon>
        <taxon>Desulfobacterales</taxon>
        <taxon>Desulfolunaceae</taxon>
        <taxon>Desulfoluna</taxon>
    </lineage>
</organism>
<dbReference type="OrthoDB" id="9779853at2"/>
<dbReference type="PANTHER" id="PTHR43689:SF8">
    <property type="entry name" value="ALPHA_BETA-HYDROLASES SUPERFAMILY PROTEIN"/>
    <property type="match status" value="1"/>
</dbReference>
<evidence type="ECO:0000259" key="1">
    <source>
        <dbReference type="Pfam" id="PF12697"/>
    </source>
</evidence>
<name>A0A1G5IKN6_9BACT</name>
<sequence>MACTVEHRFIVTDAGSFHAKKWTPQNPSSSVPMVLLHDSLGCVDLWRHFPGTLAESLSLCVITYDRLGFGRSTPRNELPSIHFIEEEATDYFPSVKMHLNLGSYILFGHSVGAAMAVNIAARDEGCVAVITEASQAFVEDRTVAGINAAKKAFDDPGQMDRLKKWHGDKGEWVFRAWTDTWLSSEFSDWSLDNCMGEVTCPVLAIHGDNDEYGSTAFPEYIAHKAGGISEMTILSNCGHIPHKEKPEEVINTIKLFLKKNAVT</sequence>
<dbReference type="InterPro" id="IPR000073">
    <property type="entry name" value="AB_hydrolase_1"/>
</dbReference>
<evidence type="ECO:0000313" key="3">
    <source>
        <dbReference type="Proteomes" id="UP000198870"/>
    </source>
</evidence>
<reference evidence="2 3" key="1">
    <citation type="submission" date="2016-10" db="EMBL/GenBank/DDBJ databases">
        <authorList>
            <person name="de Groot N.N."/>
        </authorList>
    </citation>
    <scope>NUCLEOTIDE SEQUENCE [LARGE SCALE GENOMIC DNA]</scope>
    <source>
        <strain evidence="2 3">AA1</strain>
    </source>
</reference>
<dbReference type="InterPro" id="IPR029058">
    <property type="entry name" value="AB_hydrolase_fold"/>
</dbReference>
<dbReference type="AlphaFoldDB" id="A0A1G5IKN6"/>
<keyword evidence="3" id="KW-1185">Reference proteome</keyword>
<protein>
    <submittedName>
        <fullName evidence="2">Pimeloyl-ACP methyl ester carboxylesterase</fullName>
    </submittedName>
</protein>